<dbReference type="Proteomes" id="UP001141806">
    <property type="component" value="Unassembled WGS sequence"/>
</dbReference>
<dbReference type="AlphaFoldDB" id="A0A9Q0K8G5"/>
<proteinExistence type="predicted"/>
<protein>
    <submittedName>
        <fullName evidence="2">Uncharacterized protein</fullName>
    </submittedName>
</protein>
<reference evidence="2" key="1">
    <citation type="journal article" date="2023" name="Plant J.">
        <title>The genome of the king protea, Protea cynaroides.</title>
        <authorList>
            <person name="Chang J."/>
            <person name="Duong T.A."/>
            <person name="Schoeman C."/>
            <person name="Ma X."/>
            <person name="Roodt D."/>
            <person name="Barker N."/>
            <person name="Li Z."/>
            <person name="Van de Peer Y."/>
            <person name="Mizrachi E."/>
        </authorList>
    </citation>
    <scope>NUCLEOTIDE SEQUENCE</scope>
    <source>
        <tissue evidence="2">Young leaves</tissue>
    </source>
</reference>
<organism evidence="2 3">
    <name type="scientific">Protea cynaroides</name>
    <dbReference type="NCBI Taxonomy" id="273540"/>
    <lineage>
        <taxon>Eukaryota</taxon>
        <taxon>Viridiplantae</taxon>
        <taxon>Streptophyta</taxon>
        <taxon>Embryophyta</taxon>
        <taxon>Tracheophyta</taxon>
        <taxon>Spermatophyta</taxon>
        <taxon>Magnoliopsida</taxon>
        <taxon>Proteales</taxon>
        <taxon>Proteaceae</taxon>
        <taxon>Protea</taxon>
    </lineage>
</organism>
<dbReference type="SUPFAM" id="SSF51735">
    <property type="entry name" value="NAD(P)-binding Rossmann-fold domains"/>
    <property type="match status" value="1"/>
</dbReference>
<feature type="region of interest" description="Disordered" evidence="1">
    <location>
        <begin position="241"/>
        <end position="264"/>
    </location>
</feature>
<gene>
    <name evidence="2" type="ORF">NE237_017610</name>
</gene>
<name>A0A9Q0K8G5_9MAGN</name>
<dbReference type="EMBL" id="JAMYWD010000007">
    <property type="protein sequence ID" value="KAJ4965761.1"/>
    <property type="molecule type" value="Genomic_DNA"/>
</dbReference>
<dbReference type="InterPro" id="IPR036291">
    <property type="entry name" value="NAD(P)-bd_dom_sf"/>
</dbReference>
<feature type="compositionally biased region" description="Basic and acidic residues" evidence="1">
    <location>
        <begin position="254"/>
        <end position="264"/>
    </location>
</feature>
<sequence>MVPSSPSRKPLVSSCKSNESLFWCLHSNCRLDRTPVNWTTRLKITEDLACDLEIIKLIWFEAEELQAGMEERKWIVRSRKRAGADGDDSLIDSVEIYDGELYGAEVSRAYPYRPFIMTSMPPSMLTGLALILGIKAHYSILKQHAMVHLDDMCNAHSFLLEYPKAEGRYTCSTIKDTTIFELANLFRKRYLEYIIPTTFKGINESIKPFLFSSKKPTELGFKYKSTVVDMFDGGLQRAASFGNNGSSNPTRCQSEVRFREGRRT</sequence>
<evidence type="ECO:0000256" key="1">
    <source>
        <dbReference type="SAM" id="MobiDB-lite"/>
    </source>
</evidence>
<dbReference type="OrthoDB" id="2735536at2759"/>
<dbReference type="Gene3D" id="3.40.50.720">
    <property type="entry name" value="NAD(P)-binding Rossmann-like Domain"/>
    <property type="match status" value="1"/>
</dbReference>
<accession>A0A9Q0K8G5</accession>
<keyword evidence="3" id="KW-1185">Reference proteome</keyword>
<feature type="compositionally biased region" description="Polar residues" evidence="1">
    <location>
        <begin position="241"/>
        <end position="253"/>
    </location>
</feature>
<comment type="caution">
    <text evidence="2">The sequence shown here is derived from an EMBL/GenBank/DDBJ whole genome shotgun (WGS) entry which is preliminary data.</text>
</comment>
<evidence type="ECO:0000313" key="2">
    <source>
        <dbReference type="EMBL" id="KAJ4965761.1"/>
    </source>
</evidence>
<evidence type="ECO:0000313" key="3">
    <source>
        <dbReference type="Proteomes" id="UP001141806"/>
    </source>
</evidence>